<keyword evidence="5" id="KW-1185">Reference proteome</keyword>
<protein>
    <submittedName>
        <fullName evidence="2">Uncharacterized protein</fullName>
    </submittedName>
</protein>
<evidence type="ECO:0000313" key="4">
    <source>
        <dbReference type="Proteomes" id="UP000663854"/>
    </source>
</evidence>
<dbReference type="Proteomes" id="UP000663854">
    <property type="component" value="Unassembled WGS sequence"/>
</dbReference>
<proteinExistence type="predicted"/>
<evidence type="ECO:0000313" key="3">
    <source>
        <dbReference type="EMBL" id="CAF1681304.1"/>
    </source>
</evidence>
<dbReference type="EMBL" id="CAJNOH010016393">
    <property type="protein sequence ID" value="CAF1570542.1"/>
    <property type="molecule type" value="Genomic_DNA"/>
</dbReference>
<comment type="caution">
    <text evidence="2">The sequence shown here is derived from an EMBL/GenBank/DDBJ whole genome shotgun (WGS) entry which is preliminary data.</text>
</comment>
<dbReference type="AlphaFoldDB" id="A0A815YGM9"/>
<dbReference type="EMBL" id="CAJNOL010018348">
    <property type="protein sequence ID" value="CAF1681304.1"/>
    <property type="molecule type" value="Genomic_DNA"/>
</dbReference>
<name>A0A815YGM9_9BILA</name>
<evidence type="ECO:0000313" key="5">
    <source>
        <dbReference type="Proteomes" id="UP000663870"/>
    </source>
</evidence>
<evidence type="ECO:0000256" key="1">
    <source>
        <dbReference type="SAM" id="MobiDB-lite"/>
    </source>
</evidence>
<dbReference type="Proteomes" id="UP000663870">
    <property type="component" value="Unassembled WGS sequence"/>
</dbReference>
<sequence>MTHRYSSSSSRPNVNFGTTVSNNSEFNRQHSILSYHIKETHVSIVDPIHDNTPTNEQRKEIRSSLKTPITYNDDFIPIDDFSNGFTYESHLGRFCKNVIVVSARHPHSFFLQTIDDLTYSDNFFSKMKYIFIFHLFYSKTKNV</sequence>
<evidence type="ECO:0000313" key="2">
    <source>
        <dbReference type="EMBL" id="CAF1570542.1"/>
    </source>
</evidence>
<feature type="region of interest" description="Disordered" evidence="1">
    <location>
        <begin position="1"/>
        <end position="22"/>
    </location>
</feature>
<organism evidence="2 4">
    <name type="scientific">Rotaria sordida</name>
    <dbReference type="NCBI Taxonomy" id="392033"/>
    <lineage>
        <taxon>Eukaryota</taxon>
        <taxon>Metazoa</taxon>
        <taxon>Spiralia</taxon>
        <taxon>Gnathifera</taxon>
        <taxon>Rotifera</taxon>
        <taxon>Eurotatoria</taxon>
        <taxon>Bdelloidea</taxon>
        <taxon>Philodinida</taxon>
        <taxon>Philodinidae</taxon>
        <taxon>Rotaria</taxon>
    </lineage>
</organism>
<accession>A0A815YGM9</accession>
<gene>
    <name evidence="3" type="ORF">JXQ802_LOCUS59202</name>
    <name evidence="2" type="ORF">PYM288_LOCUS42543</name>
</gene>
<reference evidence="2" key="1">
    <citation type="submission" date="2021-02" db="EMBL/GenBank/DDBJ databases">
        <authorList>
            <person name="Nowell W R."/>
        </authorList>
    </citation>
    <scope>NUCLEOTIDE SEQUENCE</scope>
</reference>